<evidence type="ECO:0000256" key="4">
    <source>
        <dbReference type="ARBA" id="ARBA00022989"/>
    </source>
</evidence>
<dbReference type="Gene3D" id="1.20.950.20">
    <property type="entry name" value="Transmembrane di-heme cytochromes, Chain C"/>
    <property type="match status" value="1"/>
</dbReference>
<sequence>MRSPGANPDTAVDGAKQGGKVIKRHSLFTRVWHWVNAICLVVLLMSGLQIFNAHPALYWGNDSSFGDSALSIFAVQGDDGELRGITEIGGLRFDTTGVLGVSGPAADLERRGFPAWATIPGPRWLAMGRQWHFLFGWIFAPMLVAYLLYLILSGQLWRRLIPRLHEWRGIGRTIREHMLLRFPRGEEARHYNILQKLTYLLVLLAIAPLIVLTGLTMSPTVDAAWPWLLDLFGGRQSARTIHFICATAFVAFFVIHVALVLVSGVFNNLRSMITGHYALPDEETSRHE</sequence>
<dbReference type="SUPFAM" id="SSF81342">
    <property type="entry name" value="Transmembrane di-heme cytochromes"/>
    <property type="match status" value="1"/>
</dbReference>
<keyword evidence="9" id="KW-1185">Reference proteome</keyword>
<comment type="subcellular location">
    <subcellularLocation>
        <location evidence="1">Cell membrane</location>
        <topology evidence="1">Multi-pass membrane protein</topology>
    </subcellularLocation>
</comment>
<dbReference type="OrthoDB" id="197262at2"/>
<evidence type="ECO:0000256" key="5">
    <source>
        <dbReference type="ARBA" id="ARBA00023136"/>
    </source>
</evidence>
<dbReference type="GO" id="GO:0005886">
    <property type="term" value="C:plasma membrane"/>
    <property type="evidence" value="ECO:0007669"/>
    <property type="project" value="UniProtKB-SubCell"/>
</dbReference>
<keyword evidence="4 6" id="KW-1133">Transmembrane helix</keyword>
<evidence type="ECO:0000313" key="9">
    <source>
        <dbReference type="Proteomes" id="UP000198654"/>
    </source>
</evidence>
<dbReference type="GO" id="GO:0020037">
    <property type="term" value="F:heme binding"/>
    <property type="evidence" value="ECO:0007669"/>
    <property type="project" value="TreeGrafter"/>
</dbReference>
<keyword evidence="2" id="KW-1003">Cell membrane</keyword>
<evidence type="ECO:0000256" key="6">
    <source>
        <dbReference type="SAM" id="Phobius"/>
    </source>
</evidence>
<organism evidence="8 9">
    <name type="scientific">Modicisalibacter muralis</name>
    <dbReference type="NCBI Taxonomy" id="119000"/>
    <lineage>
        <taxon>Bacteria</taxon>
        <taxon>Pseudomonadati</taxon>
        <taxon>Pseudomonadota</taxon>
        <taxon>Gammaproteobacteria</taxon>
        <taxon>Oceanospirillales</taxon>
        <taxon>Halomonadaceae</taxon>
        <taxon>Modicisalibacter</taxon>
    </lineage>
</organism>
<dbReference type="InterPro" id="IPR011577">
    <property type="entry name" value="Cyt_b561_bac/Ni-Hgenase"/>
</dbReference>
<evidence type="ECO:0000259" key="7">
    <source>
        <dbReference type="Pfam" id="PF01292"/>
    </source>
</evidence>
<dbReference type="AlphaFoldDB" id="A0A1G9PU46"/>
<reference evidence="8 9" key="1">
    <citation type="submission" date="2016-10" db="EMBL/GenBank/DDBJ databases">
        <authorList>
            <person name="de Groot N.N."/>
        </authorList>
    </citation>
    <scope>NUCLEOTIDE SEQUENCE [LARGE SCALE GENOMIC DNA]</scope>
    <source>
        <strain evidence="8 9">DSM 14789</strain>
    </source>
</reference>
<name>A0A1G9PU46_9GAMM</name>
<keyword evidence="3 6" id="KW-0812">Transmembrane</keyword>
<accession>A0A1G9PU46</accession>
<dbReference type="EMBL" id="FNGI01000010">
    <property type="protein sequence ID" value="SDM02290.1"/>
    <property type="molecule type" value="Genomic_DNA"/>
</dbReference>
<protein>
    <submittedName>
        <fullName evidence="8">Thiosulfate reductase cytochrome b subunit</fullName>
    </submittedName>
</protein>
<feature type="domain" description="Cytochrome b561 bacterial/Ni-hydrogenase" evidence="7">
    <location>
        <begin position="24"/>
        <end position="275"/>
    </location>
</feature>
<feature type="transmembrane region" description="Helical" evidence="6">
    <location>
        <begin position="131"/>
        <end position="152"/>
    </location>
</feature>
<dbReference type="InterPro" id="IPR016174">
    <property type="entry name" value="Di-haem_cyt_TM"/>
</dbReference>
<dbReference type="Proteomes" id="UP000198654">
    <property type="component" value="Unassembled WGS sequence"/>
</dbReference>
<proteinExistence type="predicted"/>
<dbReference type="RefSeq" id="WP_089730218.1">
    <property type="nucleotide sequence ID" value="NZ_FNGI01000010.1"/>
</dbReference>
<dbReference type="PANTHER" id="PTHR30485">
    <property type="entry name" value="NI/FE-HYDROGENASE 1 B-TYPE CYTOCHROME SUBUNIT"/>
    <property type="match status" value="1"/>
</dbReference>
<feature type="transmembrane region" description="Helical" evidence="6">
    <location>
        <begin position="199"/>
        <end position="221"/>
    </location>
</feature>
<evidence type="ECO:0000313" key="8">
    <source>
        <dbReference type="EMBL" id="SDM02290.1"/>
    </source>
</evidence>
<evidence type="ECO:0000256" key="1">
    <source>
        <dbReference type="ARBA" id="ARBA00004651"/>
    </source>
</evidence>
<dbReference type="STRING" id="119000.SAMN05661010_03140"/>
<feature type="transmembrane region" description="Helical" evidence="6">
    <location>
        <begin position="31"/>
        <end position="51"/>
    </location>
</feature>
<dbReference type="GO" id="GO:0022904">
    <property type="term" value="P:respiratory electron transport chain"/>
    <property type="evidence" value="ECO:0007669"/>
    <property type="project" value="InterPro"/>
</dbReference>
<dbReference type="GO" id="GO:0009055">
    <property type="term" value="F:electron transfer activity"/>
    <property type="evidence" value="ECO:0007669"/>
    <property type="project" value="InterPro"/>
</dbReference>
<evidence type="ECO:0000256" key="2">
    <source>
        <dbReference type="ARBA" id="ARBA00022475"/>
    </source>
</evidence>
<dbReference type="PANTHER" id="PTHR30485:SF1">
    <property type="entry name" value="CYTOCHROME YDHU-RELATED"/>
    <property type="match status" value="1"/>
</dbReference>
<dbReference type="Pfam" id="PF01292">
    <property type="entry name" value="Ni_hydr_CYTB"/>
    <property type="match status" value="1"/>
</dbReference>
<dbReference type="InterPro" id="IPR051542">
    <property type="entry name" value="Hydrogenase_cytochrome"/>
</dbReference>
<gene>
    <name evidence="8" type="ORF">SAMN05661010_03140</name>
</gene>
<evidence type="ECO:0000256" key="3">
    <source>
        <dbReference type="ARBA" id="ARBA00022692"/>
    </source>
</evidence>
<keyword evidence="5 6" id="KW-0472">Membrane</keyword>
<feature type="transmembrane region" description="Helical" evidence="6">
    <location>
        <begin position="241"/>
        <end position="266"/>
    </location>
</feature>